<keyword evidence="1" id="KW-1133">Transmembrane helix</keyword>
<dbReference type="NCBIfam" id="TIGR01443">
    <property type="entry name" value="intein_Cterm"/>
    <property type="match status" value="1"/>
</dbReference>
<evidence type="ECO:0000256" key="1">
    <source>
        <dbReference type="SAM" id="Phobius"/>
    </source>
</evidence>
<dbReference type="InterPro" id="IPR047565">
    <property type="entry name" value="Alpha-macroglob_thiol-ester_cl"/>
</dbReference>
<dbReference type="Pfam" id="PF07591">
    <property type="entry name" value="PT-HINT"/>
    <property type="match status" value="1"/>
</dbReference>
<dbReference type="InterPro" id="IPR001599">
    <property type="entry name" value="Macroglobln_a2"/>
</dbReference>
<dbReference type="Pfam" id="PF17973">
    <property type="entry name" value="bMG10"/>
    <property type="match status" value="1"/>
</dbReference>
<evidence type="ECO:0000313" key="3">
    <source>
        <dbReference type="EMBL" id="KKS19033.1"/>
    </source>
</evidence>
<proteinExistence type="predicted"/>
<dbReference type="InterPro" id="IPR008930">
    <property type="entry name" value="Terpenoid_cyclase/PrenylTrfase"/>
</dbReference>
<protein>
    <submittedName>
        <fullName evidence="3">Alpha-2-macroglobulin domain-containing protein</fullName>
    </submittedName>
</protein>
<feature type="domain" description="Alpha-2-macroglobulin" evidence="2">
    <location>
        <begin position="134"/>
        <end position="224"/>
    </location>
</feature>
<dbReference type="GO" id="GO:0004866">
    <property type="term" value="F:endopeptidase inhibitor activity"/>
    <property type="evidence" value="ECO:0007669"/>
    <property type="project" value="InterPro"/>
</dbReference>
<dbReference type="Proteomes" id="UP000034371">
    <property type="component" value="Unassembled WGS sequence"/>
</dbReference>
<dbReference type="InterPro" id="IPR041246">
    <property type="entry name" value="Bact_MG10"/>
</dbReference>
<gene>
    <name evidence="3" type="ORF">UU78_C0095G0003</name>
</gene>
<dbReference type="Gene3D" id="1.50.10.20">
    <property type="match status" value="2"/>
</dbReference>
<dbReference type="EMBL" id="LCBY01000095">
    <property type="protein sequence ID" value="KKS19033.1"/>
    <property type="molecule type" value="Genomic_DNA"/>
</dbReference>
<feature type="transmembrane region" description="Helical" evidence="1">
    <location>
        <begin position="831"/>
        <end position="852"/>
    </location>
</feature>
<organism evidence="3 4">
    <name type="scientific">Candidatus Roizmanbacteria bacterium GW2011_GWC2_41_7</name>
    <dbReference type="NCBI Taxonomy" id="1618487"/>
    <lineage>
        <taxon>Bacteria</taxon>
        <taxon>Candidatus Roizmaniibacteriota</taxon>
    </lineage>
</organism>
<dbReference type="InterPro" id="IPR036844">
    <property type="entry name" value="Hint_dom_sf"/>
</dbReference>
<dbReference type="SMART" id="SM01419">
    <property type="entry name" value="Thiol-ester_cl"/>
    <property type="match status" value="1"/>
</dbReference>
<evidence type="ECO:0000259" key="2">
    <source>
        <dbReference type="SMART" id="SM01360"/>
    </source>
</evidence>
<dbReference type="PANTHER" id="PTHR40094:SF1">
    <property type="entry name" value="UBIQUITIN DOMAIN-CONTAINING PROTEIN"/>
    <property type="match status" value="1"/>
</dbReference>
<sequence length="879" mass="95926">VSVDNNKSKNIEDIKPGDLVLSKTSPTDRNTVKKRVVAISRAVESGYLIINSNLKITPDHLLLVNGSWSEAAMIQTGNKLLDLNNNEVTVTSLEWQLEKTEVYNLMVEDTHTFFAEGVLVHNAKGAARSVFKDTAYWNPSIKTDGSGRAKITFKVPDNLTTWTLSAVANTKDSVVGQTTTDLIVTKDVIVRPILPNILRVGDKAKISALVQNFTDTNHTFNVKSIFGAGTVTKPEFTGQTINANDMQQYTWEVEPQTESDKTSFTFSATNTQDKTASDTVISTIPVWDLGFEEKSAQVGTGSKIFDVSLAQDIKPARSSVVLSLSPSIMGTIVQASKYLIDYPYGCMEQTMSRLTPVLLARTNPQFFGDALKGVNIDDMVKTGMEKVKSNQNPDGGWGWGSAGASDPFVSTYVAESLVRAKDAGLAVDSGVMTKMAGFFGNLPQDTTTPKITSVYKNYSLALIMGKSQLIEVLDADKWDPDLLAFAVMSNYLNGYKHPDINGLTKLASMAQIQGEQAHWGSGELIRFGSSDASTALAMRALLTAGGNKDLIQKAAQYMAASRRSYYWSNTFATSQTLKAMIDYSKLSQELTPNFTYRVTLDGKILDEGKITNSGQAIKDILIPISSIQSAGSKLVVEKTGDGEIYSTLLFKQYHQGKDFPAASHGLSIQREYVNDKGSGYNIAVGDTVRVRLKVSGLSVSDYYGVVRDELPSGLVPINTSLKNEQYSQSGYENYWYDYQNSESDDFTQNGVVISSYSVNTGFNTYEYKARAVSAGTYNAPPATASLMYNPEVNGHTKTQSIEIAEKSVYSPFKIASEARLPLSTETPARNLVMLLAFLGFIAAGAAGVVLVIRRRTNIGSLINKLKARTKRPKPPPDQQ</sequence>
<feature type="non-terminal residue" evidence="3">
    <location>
        <position position="1"/>
    </location>
</feature>
<comment type="caution">
    <text evidence="3">The sequence shown here is derived from an EMBL/GenBank/DDBJ whole genome shotgun (WGS) entry which is preliminary data.</text>
</comment>
<keyword evidence="1" id="KW-0472">Membrane</keyword>
<dbReference type="InterPro" id="IPR051802">
    <property type="entry name" value="YfhM-like"/>
</dbReference>
<dbReference type="PROSITE" id="PS50818">
    <property type="entry name" value="INTEIN_C_TER"/>
    <property type="match status" value="1"/>
</dbReference>
<reference evidence="3 4" key="1">
    <citation type="journal article" date="2015" name="Nature">
        <title>rRNA introns, odd ribosomes, and small enigmatic genomes across a large radiation of phyla.</title>
        <authorList>
            <person name="Brown C.T."/>
            <person name="Hug L.A."/>
            <person name="Thomas B.C."/>
            <person name="Sharon I."/>
            <person name="Castelle C.J."/>
            <person name="Singh A."/>
            <person name="Wilkins M.J."/>
            <person name="Williams K.H."/>
            <person name="Banfield J.F."/>
        </authorList>
    </citation>
    <scope>NUCLEOTIDE SEQUENCE [LARGE SCALE GENOMIC DNA]</scope>
</reference>
<keyword evidence="1" id="KW-0812">Transmembrane</keyword>
<dbReference type="PANTHER" id="PTHR40094">
    <property type="entry name" value="ALPHA-2-MACROGLOBULIN HOMOLOG"/>
    <property type="match status" value="1"/>
</dbReference>
<dbReference type="CDD" id="cd00081">
    <property type="entry name" value="Hint"/>
    <property type="match status" value="1"/>
</dbReference>
<dbReference type="InterPro" id="IPR030934">
    <property type="entry name" value="Intein_C"/>
</dbReference>
<dbReference type="SUPFAM" id="SSF51294">
    <property type="entry name" value="Hedgehog/intein (Hint) domain"/>
    <property type="match status" value="1"/>
</dbReference>
<name>A0A0G1A0Y7_9BACT</name>
<dbReference type="Pfam" id="PF00207">
    <property type="entry name" value="A2M"/>
    <property type="match status" value="1"/>
</dbReference>
<evidence type="ECO:0000313" key="4">
    <source>
        <dbReference type="Proteomes" id="UP000034371"/>
    </source>
</evidence>
<dbReference type="AlphaFoldDB" id="A0A0G1A0Y7"/>
<dbReference type="SUPFAM" id="SSF48239">
    <property type="entry name" value="Terpenoid cyclases/Protein prenyltransferases"/>
    <property type="match status" value="1"/>
</dbReference>
<dbReference type="SMART" id="SM01360">
    <property type="entry name" value="A2M"/>
    <property type="match status" value="1"/>
</dbReference>
<accession>A0A0G1A0Y7</accession>
<dbReference type="Gene3D" id="2.170.16.10">
    <property type="entry name" value="Hedgehog/Intein (Hint) domain"/>
    <property type="match status" value="1"/>
</dbReference>